<evidence type="ECO:0000313" key="3">
    <source>
        <dbReference type="EMBL" id="GAD49231.1"/>
    </source>
</evidence>
<reference evidence="3 4" key="1">
    <citation type="submission" date="2013-09" db="EMBL/GenBank/DDBJ databases">
        <title>Whole genome shotgun sequence of Novosphingobium tardaugens NBRC 16725.</title>
        <authorList>
            <person name="Isaki S."/>
            <person name="Hosoyama A."/>
            <person name="Tsuchikane K."/>
            <person name="Katsumata H."/>
            <person name="Ando Y."/>
            <person name="Yamazaki S."/>
            <person name="Fujita N."/>
        </authorList>
    </citation>
    <scope>NUCLEOTIDE SEQUENCE [LARGE SCALE GENOMIC DNA]</scope>
    <source>
        <strain evidence="3 4">NBRC 16725</strain>
    </source>
</reference>
<proteinExistence type="predicted"/>
<feature type="domain" description="DUF4350" evidence="2">
    <location>
        <begin position="54"/>
        <end position="258"/>
    </location>
</feature>
<dbReference type="KEGG" id="ntd:EGO55_11975"/>
<evidence type="ECO:0000313" key="4">
    <source>
        <dbReference type="Proteomes" id="UP000016568"/>
    </source>
</evidence>
<comment type="caution">
    <text evidence="3">The sequence shown here is derived from an EMBL/GenBank/DDBJ whole genome shotgun (WGS) entry which is preliminary data.</text>
</comment>
<dbReference type="Pfam" id="PF14258">
    <property type="entry name" value="DUF4350"/>
    <property type="match status" value="1"/>
</dbReference>
<evidence type="ECO:0000259" key="2">
    <source>
        <dbReference type="Pfam" id="PF14258"/>
    </source>
</evidence>
<accession>U2Y7P8</accession>
<keyword evidence="1" id="KW-0472">Membrane</keyword>
<dbReference type="AlphaFoldDB" id="U2Y7P8"/>
<sequence>MSTRAGNPFSQRAVLGMVLFGAIAFLLTLYFIGMDEMGNNPNDSGGHASAEGLNGYAALVQLMERRGHTVTVSRSEGDLANTGLLILTPPHGAKGEDLARIVEARRYAGPTIVILPKWMASALPKDQKGVKQGWVELYGPQLPNWEGFADDVTVALGESNTWRSAHFSGKLPAHDHVLSGSSPALVPLVRDGDGQHVLAGFMQDDGYYSGLNVIAGVDQFSGGDNEEIFPLIFVFEPDLLNNYGMANRSNAMLAEELVDAALNGEDGPIYFDLTQNGMGRSMNLLTLAFTPPFLAATLCLIIAAIVVGWRALRRFGPTLAEGRAIAFGKRQLVENSAGFIRRTRRLHLLGPPYATLMRKRIARTLGLPWQEDSAAMDTRIDAALSARGVHQTPFHALTEKLGHARSQNELLRAAEALKNVERMLGR</sequence>
<protein>
    <recommendedName>
        <fullName evidence="2">DUF4350 domain-containing protein</fullName>
    </recommendedName>
</protein>
<name>U2Y7P8_9SPHN</name>
<feature type="transmembrane region" description="Helical" evidence="1">
    <location>
        <begin position="284"/>
        <end position="309"/>
    </location>
</feature>
<keyword evidence="1" id="KW-0812">Transmembrane</keyword>
<dbReference type="OrthoDB" id="7198805at2"/>
<keyword evidence="1" id="KW-1133">Transmembrane helix</keyword>
<dbReference type="Proteomes" id="UP000016568">
    <property type="component" value="Unassembled WGS sequence"/>
</dbReference>
<feature type="transmembrane region" description="Helical" evidence="1">
    <location>
        <begin position="12"/>
        <end position="32"/>
    </location>
</feature>
<dbReference type="EMBL" id="BASZ01000005">
    <property type="protein sequence ID" value="GAD49231.1"/>
    <property type="molecule type" value="Genomic_DNA"/>
</dbReference>
<dbReference type="InterPro" id="IPR025646">
    <property type="entry name" value="DUF4350"/>
</dbReference>
<dbReference type="eggNOG" id="ENOG502ZSFJ">
    <property type="taxonomic scope" value="Bacteria"/>
</dbReference>
<dbReference type="RefSeq" id="WP_021690137.1">
    <property type="nucleotide sequence ID" value="NZ_BASZ01000005.1"/>
</dbReference>
<keyword evidence="4" id="KW-1185">Reference proteome</keyword>
<organism evidence="3 4">
    <name type="scientific">Caenibius tardaugens NBRC 16725</name>
    <dbReference type="NCBI Taxonomy" id="1219035"/>
    <lineage>
        <taxon>Bacteria</taxon>
        <taxon>Pseudomonadati</taxon>
        <taxon>Pseudomonadota</taxon>
        <taxon>Alphaproteobacteria</taxon>
        <taxon>Sphingomonadales</taxon>
        <taxon>Erythrobacteraceae</taxon>
        <taxon>Caenibius</taxon>
    </lineage>
</organism>
<gene>
    <name evidence="3" type="ORF">NT2_05_01510</name>
</gene>
<evidence type="ECO:0000256" key="1">
    <source>
        <dbReference type="SAM" id="Phobius"/>
    </source>
</evidence>